<gene>
    <name evidence="2" type="ORF">EOD39_12197</name>
</gene>
<name>A0A662YU93_ACIRT</name>
<evidence type="ECO:0000256" key="1">
    <source>
        <dbReference type="SAM" id="MobiDB-lite"/>
    </source>
</evidence>
<organism evidence="2 3">
    <name type="scientific">Acipenser ruthenus</name>
    <name type="common">Sterlet sturgeon</name>
    <dbReference type="NCBI Taxonomy" id="7906"/>
    <lineage>
        <taxon>Eukaryota</taxon>
        <taxon>Metazoa</taxon>
        <taxon>Chordata</taxon>
        <taxon>Craniata</taxon>
        <taxon>Vertebrata</taxon>
        <taxon>Euteleostomi</taxon>
        <taxon>Actinopterygii</taxon>
        <taxon>Chondrostei</taxon>
        <taxon>Acipenseriformes</taxon>
        <taxon>Acipenseridae</taxon>
        <taxon>Acipenser</taxon>
    </lineage>
</organism>
<dbReference type="EMBL" id="SCEB01000475">
    <property type="protein sequence ID" value="RXM99068.1"/>
    <property type="molecule type" value="Genomic_DNA"/>
</dbReference>
<evidence type="ECO:0000313" key="2">
    <source>
        <dbReference type="EMBL" id="RXM99068.1"/>
    </source>
</evidence>
<dbReference type="PANTHER" id="PTHR45823:SF1">
    <property type="entry name" value="T-SNARE COILED-COIL HOMOLOGY DOMAIN-CONTAINING PROTEIN"/>
    <property type="match status" value="1"/>
</dbReference>
<feature type="compositionally biased region" description="Gly residues" evidence="1">
    <location>
        <begin position="1"/>
        <end position="10"/>
    </location>
</feature>
<protein>
    <recommendedName>
        <fullName evidence="4">Retrotransposon gag domain-containing protein</fullName>
    </recommendedName>
</protein>
<accession>A0A662YU93</accession>
<dbReference type="Proteomes" id="UP000289886">
    <property type="component" value="Unassembled WGS sequence"/>
</dbReference>
<reference evidence="2 3" key="1">
    <citation type="submission" date="2019-01" db="EMBL/GenBank/DDBJ databases">
        <title>Draft Genome and Complete Hox-Cluster Characterization of the Sterlet Sturgeon (Acipenser ruthenus).</title>
        <authorList>
            <person name="Wei Q."/>
        </authorList>
    </citation>
    <scope>NUCLEOTIDE SEQUENCE [LARGE SCALE GENOMIC DNA]</scope>
    <source>
        <strain evidence="2">WHYD16114868_AA</strain>
        <tissue evidence="2">Blood</tissue>
    </source>
</reference>
<dbReference type="PANTHER" id="PTHR45823">
    <property type="entry name" value="T-SNARE COILED-COIL HOMOLOGY DOMAIN-CONTAINING PROTEIN"/>
    <property type="match status" value="1"/>
</dbReference>
<proteinExistence type="predicted"/>
<dbReference type="AlphaFoldDB" id="A0A662YU93"/>
<evidence type="ECO:0008006" key="4">
    <source>
        <dbReference type="Google" id="ProtNLM"/>
    </source>
</evidence>
<feature type="region of interest" description="Disordered" evidence="1">
    <location>
        <begin position="1"/>
        <end position="32"/>
    </location>
</feature>
<comment type="caution">
    <text evidence="2">The sequence shown here is derived from an EMBL/GenBank/DDBJ whole genome shotgun (WGS) entry which is preliminary data.</text>
</comment>
<evidence type="ECO:0000313" key="3">
    <source>
        <dbReference type="Proteomes" id="UP000289886"/>
    </source>
</evidence>
<sequence length="179" mass="19845">MTGAESGKGGVVEKRPTTALSSPAPQQKVKPSKFNGKIDWAAYYQHYETVSALNGWTDKEKQAELAVNLDGEAMTVLTLLQTEAASDYSGLVDILALRYGRSQKELAKAQYYTSRKKPDESLADFAQDLQRLFALSFPEVPEKCTDALLVNKFISLLPDRELRIRLKEGSFANSLTHSN</sequence>
<keyword evidence="3" id="KW-1185">Reference proteome</keyword>